<protein>
    <submittedName>
        <fullName evidence="2">Uncharacterized protein</fullName>
    </submittedName>
</protein>
<reference evidence="2" key="1">
    <citation type="submission" date="2020-12" db="EMBL/GenBank/DDBJ databases">
        <title>Metabolic potential, ecology and presence of endohyphal bacteria is reflected in genomic diversity of Mucoromycotina.</title>
        <authorList>
            <person name="Muszewska A."/>
            <person name="Okrasinska A."/>
            <person name="Steczkiewicz K."/>
            <person name="Drgas O."/>
            <person name="Orlowska M."/>
            <person name="Perlinska-Lenart U."/>
            <person name="Aleksandrzak-Piekarczyk T."/>
            <person name="Szatraj K."/>
            <person name="Zielenkiewicz U."/>
            <person name="Pilsyk S."/>
            <person name="Malc E."/>
            <person name="Mieczkowski P."/>
            <person name="Kruszewska J.S."/>
            <person name="Biernat P."/>
            <person name="Pawlowska J."/>
        </authorList>
    </citation>
    <scope>NUCLEOTIDE SEQUENCE</scope>
    <source>
        <strain evidence="2">WA0000067209</strain>
    </source>
</reference>
<feature type="compositionally biased region" description="Basic and acidic residues" evidence="1">
    <location>
        <begin position="24"/>
        <end position="49"/>
    </location>
</feature>
<evidence type="ECO:0000313" key="2">
    <source>
        <dbReference type="EMBL" id="KAG2172722.1"/>
    </source>
</evidence>
<feature type="compositionally biased region" description="Polar residues" evidence="1">
    <location>
        <begin position="64"/>
        <end position="78"/>
    </location>
</feature>
<evidence type="ECO:0000313" key="3">
    <source>
        <dbReference type="Proteomes" id="UP000654370"/>
    </source>
</evidence>
<sequence>MASFKHTDHVTVPGSQDSIVANHRIAETHSSNKAEKTRSACAGRQKDNSLRSTSSSPGRPAFSKTPSSKGFSHNSVNGFNGREIEQHLNTKYQAVMNAHHDLSNSERERPEKHSSGEPAWGSKNAVLNDGKDGKTMASGQDFLVQLQRLIEH</sequence>
<dbReference type="EMBL" id="JAEPQZ010000016">
    <property type="protein sequence ID" value="KAG2172722.1"/>
    <property type="molecule type" value="Genomic_DNA"/>
</dbReference>
<feature type="compositionally biased region" description="Basic and acidic residues" evidence="1">
    <location>
        <begin position="98"/>
        <end position="115"/>
    </location>
</feature>
<keyword evidence="3" id="KW-1185">Reference proteome</keyword>
<evidence type="ECO:0000256" key="1">
    <source>
        <dbReference type="SAM" id="MobiDB-lite"/>
    </source>
</evidence>
<proteinExistence type="predicted"/>
<dbReference type="AlphaFoldDB" id="A0A8H7PEZ9"/>
<comment type="caution">
    <text evidence="2">The sequence shown here is derived from an EMBL/GenBank/DDBJ whole genome shotgun (WGS) entry which is preliminary data.</text>
</comment>
<feature type="region of interest" description="Disordered" evidence="1">
    <location>
        <begin position="1"/>
        <end position="136"/>
    </location>
</feature>
<accession>A0A8H7PEZ9</accession>
<gene>
    <name evidence="2" type="ORF">INT43_000069</name>
</gene>
<organism evidence="2 3">
    <name type="scientific">Mortierella isabellina</name>
    <name type="common">Filamentous fungus</name>
    <name type="synonym">Umbelopsis isabellina</name>
    <dbReference type="NCBI Taxonomy" id="91625"/>
    <lineage>
        <taxon>Eukaryota</taxon>
        <taxon>Fungi</taxon>
        <taxon>Fungi incertae sedis</taxon>
        <taxon>Mucoromycota</taxon>
        <taxon>Mucoromycotina</taxon>
        <taxon>Umbelopsidomycetes</taxon>
        <taxon>Umbelopsidales</taxon>
        <taxon>Umbelopsidaceae</taxon>
        <taxon>Umbelopsis</taxon>
    </lineage>
</organism>
<dbReference type="OrthoDB" id="5598843at2759"/>
<name>A0A8H7PEZ9_MORIS</name>
<dbReference type="Proteomes" id="UP000654370">
    <property type="component" value="Unassembled WGS sequence"/>
</dbReference>